<dbReference type="EMBL" id="QBMN01000006">
    <property type="protein sequence ID" value="PZO45425.1"/>
    <property type="molecule type" value="Genomic_DNA"/>
</dbReference>
<name>A0A2W4YFQ1_9CYAN</name>
<gene>
    <name evidence="2" type="ORF">DCF17_01610</name>
</gene>
<sequence>MAEPITPAVSDRLCKHMNDDHAAAVLLYATAYGNQPTATAAVMQAVDPEGMTLAVTVDGAPASVRVPFDHTLEGAEDAHHTLVAMLKQARVKA</sequence>
<dbReference type="InterPro" id="IPR037119">
    <property type="entry name" value="Haem_oxidase_HugZ-like_sf"/>
</dbReference>
<dbReference type="InterPro" id="IPR019595">
    <property type="entry name" value="DUF2470"/>
</dbReference>
<accession>A0A2W4YFQ1</accession>
<protein>
    <submittedName>
        <fullName evidence="2">Heme iron utilization protein</fullName>
    </submittedName>
</protein>
<comment type="caution">
    <text evidence="2">The sequence shown here is derived from an EMBL/GenBank/DDBJ whole genome shotgun (WGS) entry which is preliminary data.</text>
</comment>
<reference evidence="2 3" key="2">
    <citation type="submission" date="2018-06" db="EMBL/GenBank/DDBJ databases">
        <title>Metagenomic assembly of (sub)arctic Cyanobacteria and their associated microbiome from non-axenic cultures.</title>
        <authorList>
            <person name="Baurain D."/>
        </authorList>
    </citation>
    <scope>NUCLEOTIDE SEQUENCE [LARGE SCALE GENOMIC DNA]</scope>
    <source>
        <strain evidence="2">ULC041bin1</strain>
    </source>
</reference>
<dbReference type="Pfam" id="PF10615">
    <property type="entry name" value="DUF2470"/>
    <property type="match status" value="1"/>
</dbReference>
<evidence type="ECO:0000313" key="2">
    <source>
        <dbReference type="EMBL" id="PZO45425.1"/>
    </source>
</evidence>
<feature type="domain" description="DUF2470" evidence="1">
    <location>
        <begin position="10"/>
        <end position="85"/>
    </location>
</feature>
<evidence type="ECO:0000259" key="1">
    <source>
        <dbReference type="Pfam" id="PF10615"/>
    </source>
</evidence>
<reference evidence="3" key="1">
    <citation type="submission" date="2018-04" db="EMBL/GenBank/DDBJ databases">
        <authorList>
            <person name="Cornet L."/>
        </authorList>
    </citation>
    <scope>NUCLEOTIDE SEQUENCE [LARGE SCALE GENOMIC DNA]</scope>
</reference>
<evidence type="ECO:0000313" key="3">
    <source>
        <dbReference type="Proteomes" id="UP000249081"/>
    </source>
</evidence>
<dbReference type="SUPFAM" id="SSF50475">
    <property type="entry name" value="FMN-binding split barrel"/>
    <property type="match status" value="1"/>
</dbReference>
<dbReference type="Proteomes" id="UP000249081">
    <property type="component" value="Unassembled WGS sequence"/>
</dbReference>
<dbReference type="Gene3D" id="3.20.180.10">
    <property type="entry name" value="PNP-oxidase-like"/>
    <property type="match status" value="1"/>
</dbReference>
<organism evidence="2 3">
    <name type="scientific">Shackletoniella antarctica</name>
    <dbReference type="NCBI Taxonomy" id="268115"/>
    <lineage>
        <taxon>Bacteria</taxon>
        <taxon>Bacillati</taxon>
        <taxon>Cyanobacteriota</taxon>
        <taxon>Cyanophyceae</taxon>
        <taxon>Oculatellales</taxon>
        <taxon>Oculatellaceae</taxon>
        <taxon>Shackletoniella</taxon>
    </lineage>
</organism>
<dbReference type="AlphaFoldDB" id="A0A2W4YFQ1"/>
<proteinExistence type="predicted"/>